<reference evidence="1" key="1">
    <citation type="submission" date="2022-09" db="EMBL/GenBank/DDBJ databases">
        <title>Fusarium specimens isolated from Avocado Roots.</title>
        <authorList>
            <person name="Stajich J."/>
            <person name="Roper C."/>
            <person name="Heimlech-Rivalta G."/>
        </authorList>
    </citation>
    <scope>NUCLEOTIDE SEQUENCE</scope>
    <source>
        <strain evidence="1">CF00095</strain>
    </source>
</reference>
<proteinExistence type="predicted"/>
<dbReference type="Gene3D" id="3.10.310.10">
    <property type="entry name" value="Diaminopimelate Epimerase, Chain A, domain 1"/>
    <property type="match status" value="2"/>
</dbReference>
<evidence type="ECO:0000313" key="2">
    <source>
        <dbReference type="Proteomes" id="UP001152024"/>
    </source>
</evidence>
<dbReference type="Pfam" id="PF02567">
    <property type="entry name" value="PhzC-PhzF"/>
    <property type="match status" value="2"/>
</dbReference>
<dbReference type="SUPFAM" id="SSF54506">
    <property type="entry name" value="Diaminopimelate epimerase-like"/>
    <property type="match status" value="1"/>
</dbReference>
<accession>A0ABQ8RHH5</accession>
<dbReference type="EMBL" id="JAOQBH010000006">
    <property type="protein sequence ID" value="KAJ4135273.1"/>
    <property type="molecule type" value="Genomic_DNA"/>
</dbReference>
<sequence length="314" mass="33987">MAPESLFYRTLDVFTNQRYKGNQLSVVEVGDAILSSTHMQMIAREFNFSETVFLRRDADGELAINIFTPKNEMDFAGHPVIGTGHVIFGRLLPSLKNDETSSTACLRTKAGPVVLHHDPATGIVGAEVPHNIHIHSQFTTLQQLVETQPTLNKDIPSMQSGFPAVSIVKGVTYTLVDLNNHPESFLSVSSGPSQSTALDDGWSPSFTGVMYYMKSSPDIEDGITVQKLRVRMIAINLEDPACGSGSCSLSAYLALQQGGPGARFKFLIDQGREIGRDSHIQVDVTLNDSGNEVATIFLAGPAVPVTEGTLLLPE</sequence>
<keyword evidence="2" id="KW-1185">Reference proteome</keyword>
<dbReference type="InterPro" id="IPR003719">
    <property type="entry name" value="Phenazine_PhzF-like"/>
</dbReference>
<organism evidence="1 2">
    <name type="scientific">Fusarium equiseti</name>
    <name type="common">Fusarium scirpi</name>
    <dbReference type="NCBI Taxonomy" id="61235"/>
    <lineage>
        <taxon>Eukaryota</taxon>
        <taxon>Fungi</taxon>
        <taxon>Dikarya</taxon>
        <taxon>Ascomycota</taxon>
        <taxon>Pezizomycotina</taxon>
        <taxon>Sordariomycetes</taxon>
        <taxon>Hypocreomycetidae</taxon>
        <taxon>Hypocreales</taxon>
        <taxon>Nectriaceae</taxon>
        <taxon>Fusarium</taxon>
        <taxon>Fusarium incarnatum-equiseti species complex</taxon>
    </lineage>
</organism>
<dbReference type="PANTHER" id="PTHR13774">
    <property type="entry name" value="PHENAZINE BIOSYNTHESIS PROTEIN"/>
    <property type="match status" value="1"/>
</dbReference>
<dbReference type="PANTHER" id="PTHR13774:SF32">
    <property type="entry name" value="ANTISENSE-ENHANCING SEQUENCE 1"/>
    <property type="match status" value="1"/>
</dbReference>
<evidence type="ECO:0008006" key="3">
    <source>
        <dbReference type="Google" id="ProtNLM"/>
    </source>
</evidence>
<evidence type="ECO:0000313" key="1">
    <source>
        <dbReference type="EMBL" id="KAJ4135273.1"/>
    </source>
</evidence>
<dbReference type="PIRSF" id="PIRSF016184">
    <property type="entry name" value="PhzC_PhzF"/>
    <property type="match status" value="1"/>
</dbReference>
<name>A0ABQ8RHH5_FUSEQ</name>
<comment type="caution">
    <text evidence="1">The sequence shown here is derived from an EMBL/GenBank/DDBJ whole genome shotgun (WGS) entry which is preliminary data.</text>
</comment>
<protein>
    <recommendedName>
        <fullName evidence="3">Phenazine biosynthesis protein</fullName>
    </recommendedName>
</protein>
<gene>
    <name evidence="1" type="ORF">NW768_004895</name>
</gene>
<dbReference type="Proteomes" id="UP001152024">
    <property type="component" value="Unassembled WGS sequence"/>
</dbReference>
<dbReference type="NCBIfam" id="TIGR00654">
    <property type="entry name" value="PhzF_family"/>
    <property type="match status" value="1"/>
</dbReference>